<dbReference type="Proteomes" id="UP000045782">
    <property type="component" value="Unassembled WGS sequence"/>
</dbReference>
<protein>
    <submittedName>
        <fullName evidence="2">Uncharacterized protein</fullName>
    </submittedName>
</protein>
<evidence type="ECO:0000313" key="3">
    <source>
        <dbReference type="Proteomes" id="UP000045782"/>
    </source>
</evidence>
<feature type="region of interest" description="Disordered" evidence="1">
    <location>
        <begin position="69"/>
        <end position="97"/>
    </location>
</feature>
<proteinExistence type="predicted"/>
<reference evidence="2 3" key="1">
    <citation type="submission" date="2015-03" db="EMBL/GenBank/DDBJ databases">
        <authorList>
            <person name="Murphy D."/>
        </authorList>
    </citation>
    <scope>NUCLEOTIDE SEQUENCE [LARGE SCALE GENOMIC DNA]</scope>
    <source>
        <strain evidence="2 3">PAP088</strain>
    </source>
</reference>
<name>A0A0U0ZS07_9MYCO</name>
<sequence length="97" mass="10169">MSIEAYRIAARLAQEPWVPLSPSIIRDGKVVPNSTASVEAEGDVITVTVTDADGAKREYRAQVQLVGTSSAMPTAPVVPDAPTSGGSRCNQQSAESR</sequence>
<evidence type="ECO:0000256" key="1">
    <source>
        <dbReference type="SAM" id="MobiDB-lite"/>
    </source>
</evidence>
<gene>
    <name evidence="2" type="ORF">ERS075579_04204</name>
</gene>
<feature type="compositionally biased region" description="Polar residues" evidence="1">
    <location>
        <begin position="84"/>
        <end position="97"/>
    </location>
</feature>
<dbReference type="EMBL" id="CSWP01000010">
    <property type="protein sequence ID" value="CPV67513.1"/>
    <property type="molecule type" value="Genomic_DNA"/>
</dbReference>
<accession>A0A0U0ZS07</accession>
<organism evidence="2 3">
    <name type="scientific">Mycobacteroides abscessus</name>
    <dbReference type="NCBI Taxonomy" id="36809"/>
    <lineage>
        <taxon>Bacteria</taxon>
        <taxon>Bacillati</taxon>
        <taxon>Actinomycetota</taxon>
        <taxon>Actinomycetes</taxon>
        <taxon>Mycobacteriales</taxon>
        <taxon>Mycobacteriaceae</taxon>
        <taxon>Mycobacteroides</taxon>
    </lineage>
</organism>
<evidence type="ECO:0000313" key="2">
    <source>
        <dbReference type="EMBL" id="CPV67513.1"/>
    </source>
</evidence>
<dbReference type="AlphaFoldDB" id="A0A0U0ZS07"/>